<evidence type="ECO:0000313" key="3">
    <source>
        <dbReference type="Proteomes" id="UP001521184"/>
    </source>
</evidence>
<sequence>MRFPVLQTLFALSSIGAAAAQTTSNNTTFHLTATAIVTDPATNASALQCWQFTTALEVPSTPGISGAQSFKFNLSSAAEYTVIPPRFDGGLHNAPHNQFVIFTSGLAHITLPHSTDEAWVVGGATGLLVAVDTLGSGHYTRYPTDQTTVTFTLPFEDGVPPPYEVSSQGACDARGGSQVVGGTVL</sequence>
<comment type="caution">
    <text evidence="2">The sequence shown here is derived from an EMBL/GenBank/DDBJ whole genome shotgun (WGS) entry which is preliminary data.</text>
</comment>
<protein>
    <recommendedName>
        <fullName evidence="4">34-dihydroxy-2-butanone 4-phosphate synthase</fullName>
    </recommendedName>
</protein>
<keyword evidence="3" id="KW-1185">Reference proteome</keyword>
<keyword evidence="1" id="KW-0732">Signal</keyword>
<evidence type="ECO:0008006" key="4">
    <source>
        <dbReference type="Google" id="ProtNLM"/>
    </source>
</evidence>
<evidence type="ECO:0000256" key="1">
    <source>
        <dbReference type="SAM" id="SignalP"/>
    </source>
</evidence>
<reference evidence="2 3" key="1">
    <citation type="journal article" date="2023" name="Plant Dis.">
        <title>First Report of Diplodia intermedia Causing Canker and Dieback Diseases on Apple Trees in Canada.</title>
        <authorList>
            <person name="Ellouze W."/>
            <person name="Ilyukhin E."/>
            <person name="Sulman M."/>
            <person name="Ali S."/>
        </authorList>
    </citation>
    <scope>NUCLEOTIDE SEQUENCE [LARGE SCALE GENOMIC DNA]</scope>
    <source>
        <strain evidence="2 3">M45-28</strain>
    </source>
</reference>
<feature type="signal peptide" evidence="1">
    <location>
        <begin position="1"/>
        <end position="20"/>
    </location>
</feature>
<evidence type="ECO:0000313" key="2">
    <source>
        <dbReference type="EMBL" id="KAL1637729.1"/>
    </source>
</evidence>
<name>A0ABR3TDX7_9PEZI</name>
<proteinExistence type="predicted"/>
<dbReference type="EMBL" id="JAKEKT020000085">
    <property type="protein sequence ID" value="KAL1637729.1"/>
    <property type="molecule type" value="Genomic_DNA"/>
</dbReference>
<feature type="chain" id="PRO_5046734846" description="34-dihydroxy-2-butanone 4-phosphate synthase" evidence="1">
    <location>
        <begin position="21"/>
        <end position="185"/>
    </location>
</feature>
<gene>
    <name evidence="2" type="ORF">SLS58_009156</name>
</gene>
<dbReference type="Proteomes" id="UP001521184">
    <property type="component" value="Unassembled WGS sequence"/>
</dbReference>
<organism evidence="2 3">
    <name type="scientific">Diplodia intermedia</name>
    <dbReference type="NCBI Taxonomy" id="856260"/>
    <lineage>
        <taxon>Eukaryota</taxon>
        <taxon>Fungi</taxon>
        <taxon>Dikarya</taxon>
        <taxon>Ascomycota</taxon>
        <taxon>Pezizomycotina</taxon>
        <taxon>Dothideomycetes</taxon>
        <taxon>Dothideomycetes incertae sedis</taxon>
        <taxon>Botryosphaeriales</taxon>
        <taxon>Botryosphaeriaceae</taxon>
        <taxon>Diplodia</taxon>
    </lineage>
</organism>
<accession>A0ABR3TDX7</accession>